<gene>
    <name evidence="2" type="ORF">HDF22_004877</name>
</gene>
<feature type="non-terminal residue" evidence="2">
    <location>
        <position position="1"/>
    </location>
</feature>
<comment type="caution">
    <text evidence="2">The sequence shown here is derived from an EMBL/GenBank/DDBJ whole genome shotgun (WGS) entry which is preliminary data.</text>
</comment>
<dbReference type="RefSeq" id="WP_183589429.1">
    <property type="nucleotide sequence ID" value="NZ_JACHCA010000017.1"/>
</dbReference>
<accession>A0A841JKC9</accession>
<evidence type="ECO:0000259" key="1">
    <source>
        <dbReference type="PROSITE" id="PS51910"/>
    </source>
</evidence>
<dbReference type="AlphaFoldDB" id="A0A841JKC9"/>
<name>A0A841JKC9_9SPHI</name>
<protein>
    <recommendedName>
        <fullName evidence="1">GH18 domain-containing protein</fullName>
    </recommendedName>
</protein>
<sequence length="307" mass="33622">YTYQIELRNTAAIPVPVALSATITNWTDVPSGSAVVEPDLTIKGPYKVAYYAFDHNGLPLSTFAPDANVVILFEGTIWAMADPQNYPFAENYIHTNRNYTSYEQIIQDIRVLQSKGVKVLYNVDDDPAWQNTIALPNGTRGWLGSDLNAQQYIVMVTNCVNVLHLDGIALDVEHFYDAPNDNFNSVVRGFGSHFGPSSNNPSSIYTAAIYSGTSSGYAIGQNKTLAGYMNFVMDMSYSSDYTDTFNLWAPSIGNNHTMVGMQKGYVDLPTAIAAAKWQPSGVKKAGIMVYAANDDPDYTSQVLKAAN</sequence>
<dbReference type="Proteomes" id="UP000548326">
    <property type="component" value="Unassembled WGS sequence"/>
</dbReference>
<reference evidence="2 3" key="1">
    <citation type="submission" date="2020-08" db="EMBL/GenBank/DDBJ databases">
        <title>Genomic Encyclopedia of Type Strains, Phase IV (KMG-V): Genome sequencing to study the core and pangenomes of soil and plant-associated prokaryotes.</title>
        <authorList>
            <person name="Whitman W."/>
        </authorList>
    </citation>
    <scope>NUCLEOTIDE SEQUENCE [LARGE SCALE GENOMIC DNA]</scope>
    <source>
        <strain evidence="2 3">MP601</strain>
    </source>
</reference>
<dbReference type="InterPro" id="IPR001223">
    <property type="entry name" value="Glyco_hydro18_cat"/>
</dbReference>
<dbReference type="InterPro" id="IPR017853">
    <property type="entry name" value="GH"/>
</dbReference>
<dbReference type="Gene3D" id="3.20.20.80">
    <property type="entry name" value="Glycosidases"/>
    <property type="match status" value="1"/>
</dbReference>
<dbReference type="PROSITE" id="PS51910">
    <property type="entry name" value="GH18_2"/>
    <property type="match status" value="1"/>
</dbReference>
<evidence type="ECO:0000313" key="2">
    <source>
        <dbReference type="EMBL" id="MBB6130732.1"/>
    </source>
</evidence>
<dbReference type="GO" id="GO:0005975">
    <property type="term" value="P:carbohydrate metabolic process"/>
    <property type="evidence" value="ECO:0007669"/>
    <property type="project" value="InterPro"/>
</dbReference>
<proteinExistence type="predicted"/>
<organism evidence="2 3">
    <name type="scientific">Mucilaginibacter lappiensis</name>
    <dbReference type="NCBI Taxonomy" id="354630"/>
    <lineage>
        <taxon>Bacteria</taxon>
        <taxon>Pseudomonadati</taxon>
        <taxon>Bacteroidota</taxon>
        <taxon>Sphingobacteriia</taxon>
        <taxon>Sphingobacteriales</taxon>
        <taxon>Sphingobacteriaceae</taxon>
        <taxon>Mucilaginibacter</taxon>
    </lineage>
</organism>
<dbReference type="EMBL" id="JACHCA010000017">
    <property type="protein sequence ID" value="MBB6130732.1"/>
    <property type="molecule type" value="Genomic_DNA"/>
</dbReference>
<evidence type="ECO:0000313" key="3">
    <source>
        <dbReference type="Proteomes" id="UP000548326"/>
    </source>
</evidence>
<feature type="domain" description="GH18" evidence="1">
    <location>
        <begin position="46"/>
        <end position="307"/>
    </location>
</feature>
<dbReference type="SUPFAM" id="SSF51445">
    <property type="entry name" value="(Trans)glycosidases"/>
    <property type="match status" value="1"/>
</dbReference>